<dbReference type="GO" id="GO:0008479">
    <property type="term" value="F:tRNA-guanosine(34) queuine transglycosylase activity"/>
    <property type="evidence" value="ECO:0007669"/>
    <property type="project" value="UniProtKB-UniRule"/>
</dbReference>
<evidence type="ECO:0000259" key="8">
    <source>
        <dbReference type="Pfam" id="PF01702"/>
    </source>
</evidence>
<comment type="subunit">
    <text evidence="7">Homodimer. Within each dimer, one monomer is responsible for RNA recognition and catalysis, while the other monomer binds to the replacement base PreQ1.</text>
</comment>
<reference evidence="9" key="1">
    <citation type="journal article" date="2021" name="PeerJ">
        <title>Extensive microbial diversity within the chicken gut microbiome revealed by metagenomics and culture.</title>
        <authorList>
            <person name="Gilroy R."/>
            <person name="Ravi A."/>
            <person name="Getino M."/>
            <person name="Pursley I."/>
            <person name="Horton D.L."/>
            <person name="Alikhan N.F."/>
            <person name="Baker D."/>
            <person name="Gharbi K."/>
            <person name="Hall N."/>
            <person name="Watson M."/>
            <person name="Adriaenssens E.M."/>
            <person name="Foster-Nyarko E."/>
            <person name="Jarju S."/>
            <person name="Secka A."/>
            <person name="Antonio M."/>
            <person name="Oren A."/>
            <person name="Chaudhuri R.R."/>
            <person name="La Ragione R."/>
            <person name="Hildebrand F."/>
            <person name="Pallen M.J."/>
        </authorList>
    </citation>
    <scope>NUCLEOTIDE SEQUENCE</scope>
    <source>
        <strain evidence="9">ChiGjej6B6-14162</strain>
    </source>
</reference>
<dbReference type="AlphaFoldDB" id="A0A9D1XAG6"/>
<name>A0A9D1XAG6_9BACT</name>
<evidence type="ECO:0000313" key="10">
    <source>
        <dbReference type="Proteomes" id="UP000886740"/>
    </source>
</evidence>
<keyword evidence="4 7" id="KW-0819">tRNA processing</keyword>
<sequence length="376" mass="42537">MKFELQYNDPKSNARAGLITTDHGLIETPIFMPVGTQGTVKGVHIPELRDDIKAQIILGNTYHLYLRPGTHILEKVGGLHKFNGWERPILTDSGGFQVFSLSDNRKLHEEGAEFRSHIDGSKHLFTPEKVMDIERTIGADIIMAFDECCPGDADYDYAKQSLGLTQRWLDRCFKRFNETDPKYGYSQCLFPIVQGCVYKDLRIQAAEHVASKGADGNAIGGLAVGEPTEKMYEMIEIVNEVLPKDKPRYLMGVGTPINILEAIERGVDMFDCIMPTRNGRNGQLFTRFGTINMRNKKWEDDFSPIDPDGHSYVDTLYSKAYLHHLIKVNELLGLQIASIHNLAFYLWLVKEARAHIIAGDYTTWKAGMVRQLANRL</sequence>
<feature type="binding site" evidence="7">
    <location>
        <position position="221"/>
    </location>
    <ligand>
        <name>substrate</name>
    </ligand>
</feature>
<dbReference type="InterPro" id="IPR002616">
    <property type="entry name" value="tRNA_ribo_trans-like"/>
</dbReference>
<comment type="similarity">
    <text evidence="7">Belongs to the queuine tRNA-ribosyltransferase family.</text>
</comment>
<feature type="binding site" evidence="7">
    <location>
        <begin position="92"/>
        <end position="96"/>
    </location>
    <ligand>
        <name>substrate</name>
    </ligand>
</feature>
<reference evidence="9" key="2">
    <citation type="submission" date="2021-04" db="EMBL/GenBank/DDBJ databases">
        <authorList>
            <person name="Gilroy R."/>
        </authorList>
    </citation>
    <scope>NUCLEOTIDE SEQUENCE</scope>
    <source>
        <strain evidence="9">ChiGjej6B6-14162</strain>
    </source>
</reference>
<proteinExistence type="inferred from homology"/>
<feature type="binding site" evidence="7">
    <location>
        <position position="194"/>
    </location>
    <ligand>
        <name>substrate</name>
    </ligand>
</feature>
<gene>
    <name evidence="7 9" type="primary">tgt</name>
    <name evidence="9" type="ORF">H9977_05230</name>
</gene>
<feature type="active site" description="Nucleophile" evidence="7">
    <location>
        <position position="271"/>
    </location>
</feature>
<evidence type="ECO:0000256" key="7">
    <source>
        <dbReference type="HAMAP-Rule" id="MF_00168"/>
    </source>
</evidence>
<feature type="binding site" evidence="7">
    <location>
        <position position="146"/>
    </location>
    <ligand>
        <name>substrate</name>
    </ligand>
</feature>
<dbReference type="Pfam" id="PF01702">
    <property type="entry name" value="TGT"/>
    <property type="match status" value="1"/>
</dbReference>
<comment type="caution">
    <text evidence="7">Lacks conserved residue(s) required for the propagation of feature annotation.</text>
</comment>
<evidence type="ECO:0000256" key="5">
    <source>
        <dbReference type="ARBA" id="ARBA00022785"/>
    </source>
</evidence>
<feature type="domain" description="tRNA-guanine(15) transglycosylase-like" evidence="8">
    <location>
        <begin position="13"/>
        <end position="372"/>
    </location>
</feature>
<feature type="region of interest" description="RNA binding; important for wobble base 34 recognition" evidence="7">
    <location>
        <begin position="276"/>
        <end position="280"/>
    </location>
</feature>
<dbReference type="SUPFAM" id="SSF51713">
    <property type="entry name" value="tRNA-guanine transglycosylase"/>
    <property type="match status" value="1"/>
</dbReference>
<feature type="region of interest" description="RNA binding" evidence="7">
    <location>
        <begin position="252"/>
        <end position="258"/>
    </location>
</feature>
<dbReference type="EC" id="2.4.2.29" evidence="7"/>
<dbReference type="HAMAP" id="MF_00168">
    <property type="entry name" value="Q_tRNA_Tgt"/>
    <property type="match status" value="1"/>
</dbReference>
<dbReference type="InterPro" id="IPR004803">
    <property type="entry name" value="TGT"/>
</dbReference>
<comment type="caution">
    <text evidence="9">The sequence shown here is derived from an EMBL/GenBank/DDBJ whole genome shotgun (WGS) entry which is preliminary data.</text>
</comment>
<comment type="pathway">
    <text evidence="1 7">tRNA modification; tRNA-queuosine biosynthesis.</text>
</comment>
<dbReference type="Proteomes" id="UP000886740">
    <property type="component" value="Unassembled WGS sequence"/>
</dbReference>
<evidence type="ECO:0000256" key="1">
    <source>
        <dbReference type="ARBA" id="ARBA00004691"/>
    </source>
</evidence>
<dbReference type="NCBIfam" id="TIGR00430">
    <property type="entry name" value="Q_tRNA_tgt"/>
    <property type="match status" value="1"/>
</dbReference>
<organism evidence="9 10">
    <name type="scientific">Candidatus Parabacteroides intestinipullorum</name>
    <dbReference type="NCBI Taxonomy" id="2838723"/>
    <lineage>
        <taxon>Bacteria</taxon>
        <taxon>Pseudomonadati</taxon>
        <taxon>Bacteroidota</taxon>
        <taxon>Bacteroidia</taxon>
        <taxon>Bacteroidales</taxon>
        <taxon>Tannerellaceae</taxon>
        <taxon>Parabacteroides</taxon>
    </lineage>
</organism>
<keyword evidence="2 7" id="KW-0328">Glycosyltransferase</keyword>
<evidence type="ECO:0000256" key="6">
    <source>
        <dbReference type="ARBA" id="ARBA00050112"/>
    </source>
</evidence>
<evidence type="ECO:0000256" key="4">
    <source>
        <dbReference type="ARBA" id="ARBA00022694"/>
    </source>
</evidence>
<keyword evidence="3 7" id="KW-0808">Transferase</keyword>
<comment type="function">
    <text evidence="7">Catalyzes the base-exchange of a guanine (G) residue with the queuine precursor 7-aminomethyl-7-deazaguanine (PreQ1) at position 34 (anticodon wobble position) in tRNAs with GU(N) anticodons (tRNA-Asp, -Asn, -His and -Tyr). Catalysis occurs through a double-displacement mechanism. The nucleophile active site attacks the C1' of nucleotide 34 to detach the guanine base from the RNA, forming a covalent enzyme-RNA intermediate. The proton acceptor active site deprotonates the incoming PreQ1, allowing a nucleophilic attack on the C1' of the ribose to form the product. After dissociation, two additional enzymatic reactions on the tRNA convert PreQ1 to queuine (Q), resulting in the hypermodified nucleoside queuosine (7-(((4,5-cis-dihydroxy-2-cyclopenten-1-yl)amino)methyl)-7-deazaguanosine).</text>
</comment>
<protein>
    <recommendedName>
        <fullName evidence="7">Queuine tRNA-ribosyltransferase</fullName>
        <ecNumber evidence="7">2.4.2.29</ecNumber>
    </recommendedName>
    <alternativeName>
        <fullName evidence="7">Guanine insertion enzyme</fullName>
    </alternativeName>
    <alternativeName>
        <fullName evidence="7">tRNA-guanine transglycosylase</fullName>
    </alternativeName>
</protein>
<dbReference type="EMBL" id="DXEL01000040">
    <property type="protein sequence ID" value="HIX74420.1"/>
    <property type="molecule type" value="Genomic_DNA"/>
</dbReference>
<dbReference type="GO" id="GO:0005829">
    <property type="term" value="C:cytosol"/>
    <property type="evidence" value="ECO:0007669"/>
    <property type="project" value="TreeGrafter"/>
</dbReference>
<dbReference type="InterPro" id="IPR050076">
    <property type="entry name" value="ArchSynthase1/Queuine_TRR"/>
</dbReference>
<evidence type="ECO:0000313" key="9">
    <source>
        <dbReference type="EMBL" id="HIX74420.1"/>
    </source>
</evidence>
<evidence type="ECO:0000256" key="3">
    <source>
        <dbReference type="ARBA" id="ARBA00022679"/>
    </source>
</evidence>
<comment type="catalytic activity">
    <reaction evidence="6 7">
        <text>7-aminomethyl-7-carbaguanine + guanosine(34) in tRNA = 7-aminomethyl-7-carbaguanosine(34) in tRNA + guanine</text>
        <dbReference type="Rhea" id="RHEA:24104"/>
        <dbReference type="Rhea" id="RHEA-COMP:10341"/>
        <dbReference type="Rhea" id="RHEA-COMP:10342"/>
        <dbReference type="ChEBI" id="CHEBI:16235"/>
        <dbReference type="ChEBI" id="CHEBI:58703"/>
        <dbReference type="ChEBI" id="CHEBI:74269"/>
        <dbReference type="ChEBI" id="CHEBI:82833"/>
        <dbReference type="EC" id="2.4.2.29"/>
    </reaction>
</comment>
<dbReference type="InterPro" id="IPR036511">
    <property type="entry name" value="TGT-like_sf"/>
</dbReference>
<dbReference type="FunFam" id="3.20.20.105:FF:000001">
    <property type="entry name" value="Queuine tRNA-ribosyltransferase"/>
    <property type="match status" value="1"/>
</dbReference>
<evidence type="ECO:0000256" key="2">
    <source>
        <dbReference type="ARBA" id="ARBA00022676"/>
    </source>
</evidence>
<dbReference type="PANTHER" id="PTHR46499">
    <property type="entry name" value="QUEUINE TRNA-RIBOSYLTRANSFERASE"/>
    <property type="match status" value="1"/>
</dbReference>
<dbReference type="GO" id="GO:0008616">
    <property type="term" value="P:tRNA queuosine(34) biosynthetic process"/>
    <property type="evidence" value="ECO:0007669"/>
    <property type="project" value="UniProtKB-UniRule"/>
</dbReference>
<accession>A0A9D1XAG6</accession>
<dbReference type="PANTHER" id="PTHR46499:SF1">
    <property type="entry name" value="QUEUINE TRNA-RIBOSYLTRANSFERASE"/>
    <property type="match status" value="1"/>
</dbReference>
<dbReference type="Gene3D" id="3.20.20.105">
    <property type="entry name" value="Queuine tRNA-ribosyltransferase-like"/>
    <property type="match status" value="1"/>
</dbReference>
<keyword evidence="5 7" id="KW-0671">Queuosine biosynthesis</keyword>
<dbReference type="NCBIfam" id="TIGR00449">
    <property type="entry name" value="tgt_general"/>
    <property type="match status" value="1"/>
</dbReference>
<feature type="active site" description="Proton acceptor" evidence="7">
    <location>
        <position position="92"/>
    </location>
</feature>